<sequence>MEYLLKLAMQIGIFLRNSGEIVTTAESCTGGGISYILTEIVGSSAWFERAFVAYSNEAKYELLGVKEETLVTCGAVSEEVVAEMACGAVSASNADYGLAVSGIAGPLGGSEAKPVGMVCFGWATRSGVVTETNLFKGDRYVIRRNAIAHSLCGFQSYLENQQSERE</sequence>
<dbReference type="Pfam" id="PF02464">
    <property type="entry name" value="CinA"/>
    <property type="match status" value="1"/>
</dbReference>
<feature type="domain" description="CinA C-terminal" evidence="1">
    <location>
        <begin position="6"/>
        <end position="157"/>
    </location>
</feature>
<dbReference type="EMBL" id="NBYY01000009">
    <property type="protein sequence ID" value="PCS23658.1"/>
    <property type="molecule type" value="Genomic_DNA"/>
</dbReference>
<dbReference type="InterPro" id="IPR008136">
    <property type="entry name" value="CinA_C"/>
</dbReference>
<dbReference type="NCBIfam" id="TIGR00199">
    <property type="entry name" value="PncC_domain"/>
    <property type="match status" value="1"/>
</dbReference>
<evidence type="ECO:0000313" key="2">
    <source>
        <dbReference type="EMBL" id="PCS23658.1"/>
    </source>
</evidence>
<keyword evidence="3" id="KW-1185">Reference proteome</keyword>
<evidence type="ECO:0000313" key="3">
    <source>
        <dbReference type="Proteomes" id="UP000219020"/>
    </source>
</evidence>
<dbReference type="InterPro" id="IPR036653">
    <property type="entry name" value="CinA-like_C"/>
</dbReference>
<dbReference type="GeneID" id="66951061"/>
<protein>
    <submittedName>
        <fullName evidence="2">C-terminal domain of CinA-like protein, YdeJ</fullName>
    </submittedName>
</protein>
<comment type="caution">
    <text evidence="2">The sequence shown here is derived from an EMBL/GenBank/DDBJ whole genome shotgun (WGS) entry which is preliminary data.</text>
</comment>
<dbReference type="SUPFAM" id="SSF142433">
    <property type="entry name" value="CinA-like"/>
    <property type="match status" value="1"/>
</dbReference>
<accession>A0A2A5T6A3</accession>
<reference evidence="3" key="1">
    <citation type="submission" date="2017-04" db="EMBL/GenBank/DDBJ databases">
        <title>Genome evolution of the luminous symbionts of deep sea anglerfish.</title>
        <authorList>
            <person name="Hendry T.A."/>
        </authorList>
    </citation>
    <scope>NUCLEOTIDE SEQUENCE [LARGE SCALE GENOMIC DNA]</scope>
</reference>
<proteinExistence type="predicted"/>
<name>A0A2A5T6A3_9GAMM</name>
<dbReference type="Gene3D" id="3.90.950.20">
    <property type="entry name" value="CinA-like"/>
    <property type="match status" value="1"/>
</dbReference>
<dbReference type="AlphaFoldDB" id="A0A2A5T6A3"/>
<dbReference type="OrthoDB" id="9801454at2"/>
<dbReference type="RefSeq" id="WP_097355890.1">
    <property type="nucleotide sequence ID" value="NZ_CAWNJE010000005.1"/>
</dbReference>
<dbReference type="Proteomes" id="UP000219020">
    <property type="component" value="Unassembled WGS sequence"/>
</dbReference>
<evidence type="ECO:0000259" key="1">
    <source>
        <dbReference type="Pfam" id="PF02464"/>
    </source>
</evidence>
<gene>
    <name evidence="2" type="ORF">BTN49_0627</name>
</gene>
<organism evidence="2 3">
    <name type="scientific">Candidatus Enterovibrio escicola</name>
    <dbReference type="NCBI Taxonomy" id="1927127"/>
    <lineage>
        <taxon>Bacteria</taxon>
        <taxon>Pseudomonadati</taxon>
        <taxon>Pseudomonadota</taxon>
        <taxon>Gammaproteobacteria</taxon>
        <taxon>Vibrionales</taxon>
        <taxon>Vibrionaceae</taxon>
        <taxon>Enterovibrio</taxon>
    </lineage>
</organism>